<name>A0A0K1SAK4_9CHRO</name>
<keyword evidence="2" id="KW-1185">Reference proteome</keyword>
<sequence length="39" mass="4197">MGVVPLIIAAEAEGVVKENCPENFSTCSRFSGLPSFWLP</sequence>
<dbReference type="EMBL" id="CP011339">
    <property type="protein sequence ID" value="AKV71147.1"/>
    <property type="molecule type" value="Genomic_DNA"/>
</dbReference>
<dbReference type="PATRIC" id="fig|1638788.3.peg.6438"/>
<accession>A0A0K1SAK4</accession>
<dbReference type="KEGG" id="mpk:VL20_6413"/>
<protein>
    <submittedName>
        <fullName evidence="1">Uncharacterized protein</fullName>
    </submittedName>
</protein>
<gene>
    <name evidence="1" type="ORF">VL20_6413</name>
</gene>
<dbReference type="AlphaFoldDB" id="A0A0K1SAK4"/>
<proteinExistence type="predicted"/>
<organism evidence="1 2">
    <name type="scientific">Microcystis panniformis FACHB-1757</name>
    <dbReference type="NCBI Taxonomy" id="1638788"/>
    <lineage>
        <taxon>Bacteria</taxon>
        <taxon>Bacillati</taxon>
        <taxon>Cyanobacteriota</taxon>
        <taxon>Cyanophyceae</taxon>
        <taxon>Oscillatoriophycideae</taxon>
        <taxon>Chroococcales</taxon>
        <taxon>Microcystaceae</taxon>
        <taxon>Microcystis</taxon>
    </lineage>
</organism>
<reference evidence="1 2" key="1">
    <citation type="journal article" date="2016" name="Stand. Genomic Sci.">
        <title>Complete genome sequence and genomic characterization of Microcystis panniformis FACHB 1757 by third-generation sequencing.</title>
        <authorList>
            <person name="Zhang J.Y."/>
            <person name="Guan R."/>
            <person name="Zhang H.J."/>
            <person name="Li H."/>
            <person name="Xiao P."/>
            <person name="Yu G.L."/>
            <person name="Du L."/>
            <person name="Cao D.M."/>
            <person name="Zhu B.C."/>
            <person name="Li R.H."/>
            <person name="Lu Z.H."/>
        </authorList>
    </citation>
    <scope>NUCLEOTIDE SEQUENCE [LARGE SCALE GENOMIC DNA]</scope>
    <source>
        <strain evidence="1 2">FACHB-1757</strain>
    </source>
</reference>
<evidence type="ECO:0000313" key="1">
    <source>
        <dbReference type="EMBL" id="AKV71147.1"/>
    </source>
</evidence>
<dbReference type="Proteomes" id="UP000068167">
    <property type="component" value="Chromosome"/>
</dbReference>
<evidence type="ECO:0000313" key="2">
    <source>
        <dbReference type="Proteomes" id="UP000068167"/>
    </source>
</evidence>